<name>A0A843V9P4_COLES</name>
<keyword evidence="2" id="KW-1185">Reference proteome</keyword>
<evidence type="ECO:0000313" key="2">
    <source>
        <dbReference type="Proteomes" id="UP000652761"/>
    </source>
</evidence>
<dbReference type="Proteomes" id="UP000652761">
    <property type="component" value="Unassembled WGS sequence"/>
</dbReference>
<evidence type="ECO:0000313" key="1">
    <source>
        <dbReference type="EMBL" id="MQL93121.1"/>
    </source>
</evidence>
<reference evidence="1" key="1">
    <citation type="submission" date="2017-07" db="EMBL/GenBank/DDBJ databases">
        <title>Taro Niue Genome Assembly and Annotation.</title>
        <authorList>
            <person name="Atibalentja N."/>
            <person name="Keating K."/>
            <person name="Fields C.J."/>
        </authorList>
    </citation>
    <scope>NUCLEOTIDE SEQUENCE</scope>
    <source>
        <strain evidence="1">Niue_2</strain>
        <tissue evidence="1">Leaf</tissue>
    </source>
</reference>
<protein>
    <submittedName>
        <fullName evidence="1">Uncharacterized protein</fullName>
    </submittedName>
</protein>
<dbReference type="EMBL" id="NMUH01001519">
    <property type="protein sequence ID" value="MQL93121.1"/>
    <property type="molecule type" value="Genomic_DNA"/>
</dbReference>
<sequence length="100" mass="11749">LVLQCILKCANNQDELMDQGFRYLVKEIYICANSLLDEKWIRTSLLKFLCMFQKCHNKIMVRNMASSSYILSICSCGMHQKVNVQMDTQLLYVLFKLVHH</sequence>
<organism evidence="1 2">
    <name type="scientific">Colocasia esculenta</name>
    <name type="common">Wild taro</name>
    <name type="synonym">Arum esculentum</name>
    <dbReference type="NCBI Taxonomy" id="4460"/>
    <lineage>
        <taxon>Eukaryota</taxon>
        <taxon>Viridiplantae</taxon>
        <taxon>Streptophyta</taxon>
        <taxon>Embryophyta</taxon>
        <taxon>Tracheophyta</taxon>
        <taxon>Spermatophyta</taxon>
        <taxon>Magnoliopsida</taxon>
        <taxon>Liliopsida</taxon>
        <taxon>Araceae</taxon>
        <taxon>Aroideae</taxon>
        <taxon>Colocasieae</taxon>
        <taxon>Colocasia</taxon>
    </lineage>
</organism>
<dbReference type="AlphaFoldDB" id="A0A843V9P4"/>
<gene>
    <name evidence="1" type="ORF">Taro_025759</name>
</gene>
<feature type="non-terminal residue" evidence="1">
    <location>
        <position position="100"/>
    </location>
</feature>
<comment type="caution">
    <text evidence="1">The sequence shown here is derived from an EMBL/GenBank/DDBJ whole genome shotgun (WGS) entry which is preliminary data.</text>
</comment>
<proteinExistence type="predicted"/>
<accession>A0A843V9P4</accession>